<dbReference type="Proteomes" id="UP000092461">
    <property type="component" value="Unassembled WGS sequence"/>
</dbReference>
<dbReference type="PANTHER" id="PTHR21494:SF0">
    <property type="entry name" value="ACTIVATING SIGNAL COINTEGRATOR 1 COMPLEX SUBUNIT 2"/>
    <property type="match status" value="1"/>
</dbReference>
<dbReference type="GO" id="GO:0043130">
    <property type="term" value="F:ubiquitin binding"/>
    <property type="evidence" value="ECO:0007669"/>
    <property type="project" value="InterPro"/>
</dbReference>
<dbReference type="Gene3D" id="1.10.8.10">
    <property type="entry name" value="DNA helicase RuvA subunit, C-terminal domain"/>
    <property type="match status" value="1"/>
</dbReference>
<organism evidence="3 4">
    <name type="scientific">Lutzomyia longipalpis</name>
    <name type="common">Sand fly</name>
    <dbReference type="NCBI Taxonomy" id="7200"/>
    <lineage>
        <taxon>Eukaryota</taxon>
        <taxon>Metazoa</taxon>
        <taxon>Ecdysozoa</taxon>
        <taxon>Arthropoda</taxon>
        <taxon>Hexapoda</taxon>
        <taxon>Insecta</taxon>
        <taxon>Pterygota</taxon>
        <taxon>Neoptera</taxon>
        <taxon>Endopterygota</taxon>
        <taxon>Diptera</taxon>
        <taxon>Nematocera</taxon>
        <taxon>Psychodoidea</taxon>
        <taxon>Psychodidae</taxon>
        <taxon>Lutzomyia</taxon>
        <taxon>Lutzomyia</taxon>
    </lineage>
</organism>
<feature type="compositionally biased region" description="Basic residues" evidence="1">
    <location>
        <begin position="563"/>
        <end position="576"/>
    </location>
</feature>
<dbReference type="CDD" id="cd14364">
    <property type="entry name" value="CUE_ASCC2"/>
    <property type="match status" value="1"/>
</dbReference>
<feature type="compositionally biased region" description="Basic and acidic residues" evidence="1">
    <location>
        <begin position="520"/>
        <end position="530"/>
    </location>
</feature>
<name>A0A1B0CII5_LUTLO</name>
<keyword evidence="4" id="KW-1185">Reference proteome</keyword>
<protein>
    <recommendedName>
        <fullName evidence="2">CUE domain-containing protein</fullName>
    </recommendedName>
</protein>
<dbReference type="PANTHER" id="PTHR21494">
    <property type="entry name" value="ACTIVATING SIGNAL COINTEGRATOR 1 COMPLEX SUBUNIT 2 ASC-1 COMPLEX SUBUNIT P100"/>
    <property type="match status" value="1"/>
</dbReference>
<sequence>MYFDAEAIGAVVSFLQEATPCYLPIMAVTDDASIIGLHERLMQRILAIVCRLITNKESDAEWMTKDYMAKLIYSKYLISIPMLFDLLTIYGRTNAGILGKIFDTVMKIEPKYLIDLEKAIKFTGKTLASVQEQMDVATTREDVQLLNDLCLHTLDCAVSIGILLDVYPEARDICVAINMEQTITSVYDNFIPCLYRGIFMYNEKSSYLNLINRARVEMLSTFRSIVNSFIEKILNENQHTKKTSSNLEHVEALLSIFTLTLDTFKADFILQAFLCADENNFAKVNKPPQQTNHVNGFDSLDEEGACALPIESEADKCVDIDAQIQLVQDILPDLGDGFVRKLLERYDNAESAISAVLEGNLPPDLDECDKAEIYIPPDRQDQLYLETGVRRINVFDGDDYDVRTSEAPRGIIKTGKGFPGQPKTVAALLDDKSHVKELKSRYEQYSIVEENCGYDDEYDDSYDALTESESKKTARKPQSMRDVLVDEIEEEDEDEDDEQDVQSTERPARKNPLDFCENPEDIRARYEQRRQQKFGGAKKNADVVGKAKGQGQTNAVLASRQKKEVHKSSRANHNRKQGASWKKTRGMIPS</sequence>
<evidence type="ECO:0000259" key="2">
    <source>
        <dbReference type="PROSITE" id="PS51140"/>
    </source>
</evidence>
<dbReference type="InterPro" id="IPR041800">
    <property type="entry name" value="ASCC2_CUE"/>
</dbReference>
<dbReference type="PROSITE" id="PS51140">
    <property type="entry name" value="CUE"/>
    <property type="match status" value="1"/>
</dbReference>
<feature type="domain" description="CUE" evidence="2">
    <location>
        <begin position="319"/>
        <end position="361"/>
    </location>
</feature>
<dbReference type="InterPro" id="IPR009060">
    <property type="entry name" value="UBA-like_sf"/>
</dbReference>
<reference evidence="3" key="1">
    <citation type="submission" date="2020-05" db="UniProtKB">
        <authorList>
            <consortium name="EnsemblMetazoa"/>
        </authorList>
    </citation>
    <scope>IDENTIFICATION</scope>
    <source>
        <strain evidence="3">Jacobina</strain>
    </source>
</reference>
<evidence type="ECO:0000313" key="4">
    <source>
        <dbReference type="Proteomes" id="UP000092461"/>
    </source>
</evidence>
<dbReference type="InterPro" id="IPR003892">
    <property type="entry name" value="CUE"/>
</dbReference>
<dbReference type="EMBL" id="AJWK01013374">
    <property type="status" value="NOT_ANNOTATED_CDS"/>
    <property type="molecule type" value="Genomic_DNA"/>
</dbReference>
<feature type="region of interest" description="Disordered" evidence="1">
    <location>
        <begin position="459"/>
        <end position="590"/>
    </location>
</feature>
<dbReference type="SUPFAM" id="SSF46934">
    <property type="entry name" value="UBA-like"/>
    <property type="match status" value="1"/>
</dbReference>
<dbReference type="EnsemblMetazoa" id="LLOJ004247-RA">
    <property type="protein sequence ID" value="LLOJ004247-PA"/>
    <property type="gene ID" value="LLOJ004247"/>
</dbReference>
<feature type="compositionally biased region" description="Acidic residues" evidence="1">
    <location>
        <begin position="485"/>
        <end position="500"/>
    </location>
</feature>
<dbReference type="VEuPathDB" id="VectorBase:LLOJ004247"/>
<dbReference type="InterPro" id="IPR052586">
    <property type="entry name" value="ASCC2"/>
</dbReference>
<evidence type="ECO:0000313" key="3">
    <source>
        <dbReference type="EnsemblMetazoa" id="LLOJ004247-PA"/>
    </source>
</evidence>
<accession>A0A1B0CII5</accession>
<dbReference type="AlphaFoldDB" id="A0A1B0CII5"/>
<dbReference type="GO" id="GO:0006355">
    <property type="term" value="P:regulation of DNA-templated transcription"/>
    <property type="evidence" value="ECO:0007669"/>
    <property type="project" value="TreeGrafter"/>
</dbReference>
<proteinExistence type="predicted"/>
<dbReference type="SMART" id="SM00546">
    <property type="entry name" value="CUE"/>
    <property type="match status" value="1"/>
</dbReference>
<evidence type="ECO:0000256" key="1">
    <source>
        <dbReference type="SAM" id="MobiDB-lite"/>
    </source>
</evidence>